<reference evidence="1 2" key="1">
    <citation type="submission" date="2020-02" db="EMBL/GenBank/DDBJ databases">
        <authorList>
            <person name="Ferguson B K."/>
        </authorList>
    </citation>
    <scope>NUCLEOTIDE SEQUENCE [LARGE SCALE GENOMIC DNA]</scope>
</reference>
<gene>
    <name evidence="1" type="ORF">NTEN_LOCUS4860</name>
</gene>
<proteinExistence type="predicted"/>
<feature type="non-terminal residue" evidence="1">
    <location>
        <position position="118"/>
    </location>
</feature>
<keyword evidence="2" id="KW-1185">Reference proteome</keyword>
<dbReference type="AlphaFoldDB" id="A0A6H5G7L4"/>
<dbReference type="Proteomes" id="UP000479000">
    <property type="component" value="Unassembled WGS sequence"/>
</dbReference>
<dbReference type="EMBL" id="CADCXU010007233">
    <property type="protein sequence ID" value="CAA9998577.1"/>
    <property type="molecule type" value="Genomic_DNA"/>
</dbReference>
<evidence type="ECO:0000313" key="1">
    <source>
        <dbReference type="EMBL" id="CAA9998577.1"/>
    </source>
</evidence>
<organism evidence="1 2">
    <name type="scientific">Nesidiocoris tenuis</name>
    <dbReference type="NCBI Taxonomy" id="355587"/>
    <lineage>
        <taxon>Eukaryota</taxon>
        <taxon>Metazoa</taxon>
        <taxon>Ecdysozoa</taxon>
        <taxon>Arthropoda</taxon>
        <taxon>Hexapoda</taxon>
        <taxon>Insecta</taxon>
        <taxon>Pterygota</taxon>
        <taxon>Neoptera</taxon>
        <taxon>Paraneoptera</taxon>
        <taxon>Hemiptera</taxon>
        <taxon>Heteroptera</taxon>
        <taxon>Panheteroptera</taxon>
        <taxon>Cimicomorpha</taxon>
        <taxon>Miridae</taxon>
        <taxon>Dicyphina</taxon>
        <taxon>Nesidiocoris</taxon>
    </lineage>
</organism>
<protein>
    <submittedName>
        <fullName evidence="1">Uncharacterized protein</fullName>
    </submittedName>
</protein>
<sequence length="118" mass="13710">MGASTEKSQVQAGRIGKPKNEEFEFKLKPVSKWKYWNRPTIKNRNGGSEKTFTYTHLLRITSRTSMCVSSANRCSPGRPRTLRLRPRSRIRAHRNGAQLRSRAEIKIITIRVIIRRMT</sequence>
<accession>A0A6H5G7L4</accession>
<evidence type="ECO:0000313" key="2">
    <source>
        <dbReference type="Proteomes" id="UP000479000"/>
    </source>
</evidence>
<name>A0A6H5G7L4_9HEMI</name>